<sequence>MSICSGLESLVSTSLECIVSMATSEQERLVRTDNQDFPIPKDCVLAVKQVPDHTNELANKAIGRFQKCNSHDYSDFEPLVVEQVTADPAMTEFFYFSVVRDMSGLLKMARTFFHTSFVEVQVHVKFYEFLMAGKLGKTRVCNFPGYIEFDGMPKESIKMGIKREKLNEGFKFSFVYIPQLSSEKHFHTHFEQGKNEIMLGLEKHLNHSGTFHRFEQSYSAFKAKQPTSKQQN</sequence>
<reference evidence="1 2" key="1">
    <citation type="submission" date="2018-09" db="EMBL/GenBank/DDBJ databases">
        <title>Phylogeny of the Shewanellaceae, and recommendation for two new genera, Pseudoshewanella and Parashewanella.</title>
        <authorList>
            <person name="Wang G."/>
        </authorList>
    </citation>
    <scope>NUCLEOTIDE SEQUENCE [LARGE SCALE GENOMIC DNA]</scope>
    <source>
        <strain evidence="1 2">C51</strain>
    </source>
</reference>
<proteinExistence type="predicted"/>
<dbReference type="RefSeq" id="WP_121840409.1">
    <property type="nucleotide sequence ID" value="NZ_ML014833.1"/>
</dbReference>
<dbReference type="Proteomes" id="UP000281474">
    <property type="component" value="Unassembled WGS sequence"/>
</dbReference>
<organism evidence="1 2">
    <name type="scientific">Parashewanella curva</name>
    <dbReference type="NCBI Taxonomy" id="2338552"/>
    <lineage>
        <taxon>Bacteria</taxon>
        <taxon>Pseudomonadati</taxon>
        <taxon>Pseudomonadota</taxon>
        <taxon>Gammaproteobacteria</taxon>
        <taxon>Alteromonadales</taxon>
        <taxon>Shewanellaceae</taxon>
        <taxon>Parashewanella</taxon>
    </lineage>
</organism>
<dbReference type="EMBL" id="QZEI01000084">
    <property type="protein sequence ID" value="RLV58260.1"/>
    <property type="molecule type" value="Genomic_DNA"/>
</dbReference>
<gene>
    <name evidence="1" type="ORF">D5018_18160</name>
</gene>
<evidence type="ECO:0000313" key="2">
    <source>
        <dbReference type="Proteomes" id="UP000281474"/>
    </source>
</evidence>
<accession>A0A3L8PS73</accession>
<comment type="caution">
    <text evidence="1">The sequence shown here is derived from an EMBL/GenBank/DDBJ whole genome shotgun (WGS) entry which is preliminary data.</text>
</comment>
<evidence type="ECO:0000313" key="1">
    <source>
        <dbReference type="EMBL" id="RLV58260.1"/>
    </source>
</evidence>
<protein>
    <submittedName>
        <fullName evidence="1">Uncharacterized protein</fullName>
    </submittedName>
</protein>
<keyword evidence="2" id="KW-1185">Reference proteome</keyword>
<name>A0A3L8PS73_9GAMM</name>
<dbReference type="AlphaFoldDB" id="A0A3L8PS73"/>